<reference evidence="1" key="1">
    <citation type="submission" date="2012-04" db="EMBL/GenBank/DDBJ databases">
        <title>The Genome Sequence of Fusarium oxysporum melonis.</title>
        <authorList>
            <consortium name="The Broad Institute Genome Sequencing Platform"/>
            <person name="Ma L.-J."/>
            <person name="Gale L.R."/>
            <person name="Schwartz D.C."/>
            <person name="Zhou S."/>
            <person name="Corby-Kistler H."/>
            <person name="Young S.K."/>
            <person name="Zeng Q."/>
            <person name="Gargeya S."/>
            <person name="Fitzgerald M."/>
            <person name="Haas B."/>
            <person name="Abouelleil A."/>
            <person name="Alvarado L."/>
            <person name="Arachchi H.M."/>
            <person name="Berlin A."/>
            <person name="Brown A."/>
            <person name="Chapman S.B."/>
            <person name="Chen Z."/>
            <person name="Dunbar C."/>
            <person name="Freedman E."/>
            <person name="Gearin G."/>
            <person name="Goldberg J."/>
            <person name="Griggs A."/>
            <person name="Gujja S."/>
            <person name="Heiman D."/>
            <person name="Howarth C."/>
            <person name="Larson L."/>
            <person name="Lui A."/>
            <person name="MacDonald P.J.P."/>
            <person name="Montmayeur A."/>
            <person name="Murphy C."/>
            <person name="Neiman D."/>
            <person name="Pearson M."/>
            <person name="Priest M."/>
            <person name="Roberts A."/>
            <person name="Saif S."/>
            <person name="Shea T."/>
            <person name="Shenoy N."/>
            <person name="Sisk P."/>
            <person name="Stolte C."/>
            <person name="Sykes S."/>
            <person name="Wortman J."/>
            <person name="Nusbaum C."/>
            <person name="Birren B."/>
        </authorList>
    </citation>
    <scope>NUCLEOTIDE SEQUENCE</scope>
    <source>
        <strain evidence="1">26406</strain>
    </source>
</reference>
<sequence>MPRSNRGSIQLVTHVPGRCAGALGHGVAAPRH</sequence>
<protein>
    <submittedName>
        <fullName evidence="1">Uncharacterized protein</fullName>
    </submittedName>
</protein>
<dbReference type="HOGENOM" id="CLU_3392392_0_0_1"/>
<dbReference type="AlphaFoldDB" id="W9Z6D2"/>
<name>W9Z6D2_FUSOX</name>
<gene>
    <name evidence="1" type="ORF">FOMG_19416</name>
</gene>
<reference evidence="1" key="2">
    <citation type="submission" date="2014-02" db="EMBL/GenBank/DDBJ databases">
        <title>Annotation of the Genome Sequence of Fusarium oxysporum f. sp. melonis 26406.</title>
        <authorList>
            <consortium name="The Broad Institute Genomics Platform"/>
            <person name="Ma L.-J."/>
            <person name="Corby-Kistler H."/>
            <person name="Broz K."/>
            <person name="Gale L.R."/>
            <person name="Jonkers W."/>
            <person name="O'Donnell K."/>
            <person name="Ploetz R."/>
            <person name="Steinberg C."/>
            <person name="Schwartz D.C."/>
            <person name="VanEtten H."/>
            <person name="Zhou S."/>
            <person name="Young S.K."/>
            <person name="Zeng Q."/>
            <person name="Gargeya S."/>
            <person name="Fitzgerald M."/>
            <person name="Abouelleil A."/>
            <person name="Alvarado L."/>
            <person name="Chapman S.B."/>
            <person name="Gainer-Dewar J."/>
            <person name="Goldberg J."/>
            <person name="Griggs A."/>
            <person name="Gujja S."/>
            <person name="Hansen M."/>
            <person name="Howarth C."/>
            <person name="Imamovic A."/>
            <person name="Ireland A."/>
            <person name="Larimer J."/>
            <person name="McCowan C."/>
            <person name="Murphy C."/>
            <person name="Pearson M."/>
            <person name="Poon T.W."/>
            <person name="Priest M."/>
            <person name="Roberts A."/>
            <person name="Saif S."/>
            <person name="Shea T."/>
            <person name="Sykes S."/>
            <person name="Wortman J."/>
            <person name="Nusbaum C."/>
            <person name="Birren B."/>
        </authorList>
    </citation>
    <scope>NUCLEOTIDE SEQUENCE</scope>
    <source>
        <strain evidence="1">26406</strain>
    </source>
</reference>
<evidence type="ECO:0000313" key="1">
    <source>
        <dbReference type="EMBL" id="EXK23828.1"/>
    </source>
</evidence>
<accession>W9Z6D2</accession>
<dbReference type="Proteomes" id="UP000030703">
    <property type="component" value="Unassembled WGS sequence"/>
</dbReference>
<dbReference type="EMBL" id="KI980539">
    <property type="protein sequence ID" value="EXK23828.1"/>
    <property type="molecule type" value="Genomic_DNA"/>
</dbReference>
<organism evidence="1">
    <name type="scientific">Fusarium oxysporum f. sp. melonis 26406</name>
    <dbReference type="NCBI Taxonomy" id="1089452"/>
    <lineage>
        <taxon>Eukaryota</taxon>
        <taxon>Fungi</taxon>
        <taxon>Dikarya</taxon>
        <taxon>Ascomycota</taxon>
        <taxon>Pezizomycotina</taxon>
        <taxon>Sordariomycetes</taxon>
        <taxon>Hypocreomycetidae</taxon>
        <taxon>Hypocreales</taxon>
        <taxon>Nectriaceae</taxon>
        <taxon>Fusarium</taxon>
        <taxon>Fusarium oxysporum species complex</taxon>
    </lineage>
</organism>
<dbReference type="VEuPathDB" id="FungiDB:FOMG_19416"/>
<proteinExistence type="predicted"/>